<dbReference type="InterPro" id="IPR050303">
    <property type="entry name" value="GatZ_KbaZ_carbometab"/>
</dbReference>
<dbReference type="InterPro" id="IPR004704">
    <property type="entry name" value="PTS_IID_man"/>
</dbReference>
<name>A0A1Y3U5G5_9ACTN</name>
<dbReference type="Pfam" id="PF03613">
    <property type="entry name" value="EIID-AGA"/>
    <property type="match status" value="1"/>
</dbReference>
<accession>A0A1Y3U5G5</accession>
<reference evidence="2" key="1">
    <citation type="submission" date="2017-04" db="EMBL/GenBank/DDBJ databases">
        <title>Function of individual gut microbiota members based on whole genome sequencing of pure cultures obtained from chicken caecum.</title>
        <authorList>
            <person name="Medvecky M."/>
            <person name="Cejkova D."/>
            <person name="Polansky O."/>
            <person name="Karasova D."/>
            <person name="Kubasova T."/>
            <person name="Cizek A."/>
            <person name="Rychlik I."/>
        </authorList>
    </citation>
    <scope>NUCLEOTIDE SEQUENCE [LARGE SCALE GENOMIC DNA]</scope>
    <source>
        <strain evidence="2">An70</strain>
    </source>
</reference>
<dbReference type="PANTHER" id="PTHR32502">
    <property type="entry name" value="N-ACETYLGALACTOSAMINE PERMEASE II COMPONENT-RELATED"/>
    <property type="match status" value="1"/>
</dbReference>
<dbReference type="eggNOG" id="COG3716">
    <property type="taxonomic scope" value="Bacteria"/>
</dbReference>
<protein>
    <submittedName>
        <fullName evidence="1">PTS mannose transporter subunit IID</fullName>
    </submittedName>
</protein>
<comment type="caution">
    <text evidence="1">The sequence shown here is derived from an EMBL/GenBank/DDBJ whole genome shotgun (WGS) entry which is preliminary data.</text>
</comment>
<dbReference type="GO" id="GO:0009401">
    <property type="term" value="P:phosphoenolpyruvate-dependent sugar phosphotransferase system"/>
    <property type="evidence" value="ECO:0007669"/>
    <property type="project" value="InterPro"/>
</dbReference>
<proteinExistence type="predicted"/>
<organism evidence="1 2">
    <name type="scientific">Enorma massiliensis</name>
    <dbReference type="NCBI Taxonomy" id="1472761"/>
    <lineage>
        <taxon>Bacteria</taxon>
        <taxon>Bacillati</taxon>
        <taxon>Actinomycetota</taxon>
        <taxon>Coriobacteriia</taxon>
        <taxon>Coriobacteriales</taxon>
        <taxon>Coriobacteriaceae</taxon>
        <taxon>Enorma</taxon>
    </lineage>
</organism>
<dbReference type="EMBL" id="NFHO01000004">
    <property type="protein sequence ID" value="OUN43395.1"/>
    <property type="molecule type" value="Genomic_DNA"/>
</dbReference>
<dbReference type="Proteomes" id="UP000196560">
    <property type="component" value="Unassembled WGS sequence"/>
</dbReference>
<dbReference type="PROSITE" id="PS51108">
    <property type="entry name" value="PTS_EIID"/>
    <property type="match status" value="1"/>
</dbReference>
<dbReference type="GO" id="GO:0005886">
    <property type="term" value="C:plasma membrane"/>
    <property type="evidence" value="ECO:0007669"/>
    <property type="project" value="TreeGrafter"/>
</dbReference>
<dbReference type="PANTHER" id="PTHR32502:SF23">
    <property type="entry name" value="TRANSPORT PROTEIN, PTS SYSTEM"/>
    <property type="match status" value="1"/>
</dbReference>
<dbReference type="STRING" id="1118060.GCA_000311845_00685"/>
<evidence type="ECO:0000313" key="2">
    <source>
        <dbReference type="Proteomes" id="UP000196560"/>
    </source>
</evidence>
<gene>
    <name evidence="1" type="ORF">B5G21_04470</name>
</gene>
<sequence length="278" mass="30332">MSEIKIAPERKLTDRDLRRVFWRSCMLDSSWNYERQQNIGYSFGIVPVIEKVYEPGSEKQKRAYARSLDFMAITPQLSTLLMGIDAAMEEENAANDEFDDSAITAVKTSLMGPLAGIGDSLIAGTLRVIGTGIAIGFAQQGSPLGAILLLLIFNIPGLLIRWFGLKFGYQYGSTFITDAAKGGLMEKVTFAVSVVGLAAIGGMVASYVSLDLSMITVGSGDFAQPISDYFDMIMPCLPQLIVFGFMYWIMGKKFKTTWVLVGTIVVCIAACWIGSMMA</sequence>
<dbReference type="RefSeq" id="WP_019127995.1">
    <property type="nucleotide sequence ID" value="NZ_CALUIC010000006.1"/>
</dbReference>
<dbReference type="AlphaFoldDB" id="A0A1Y3U5G5"/>
<keyword evidence="2" id="KW-1185">Reference proteome</keyword>
<evidence type="ECO:0000313" key="1">
    <source>
        <dbReference type="EMBL" id="OUN43395.1"/>
    </source>
</evidence>
<dbReference type="GeneID" id="98652955"/>